<name>A0A098L8B4_9BACT</name>
<dbReference type="eggNOG" id="ENOG5033239">
    <property type="taxonomic scope" value="Bacteria"/>
</dbReference>
<proteinExistence type="predicted"/>
<accession>A0A098L8B4</accession>
<gene>
    <name evidence="2" type="ORF">MYP_122</name>
</gene>
<keyword evidence="3" id="KW-1185">Reference proteome</keyword>
<keyword evidence="1" id="KW-1133">Transmembrane helix</keyword>
<dbReference type="RefSeq" id="WP_045457067.1">
    <property type="nucleotide sequence ID" value="NZ_BBLT01000001.1"/>
</dbReference>
<dbReference type="InterPro" id="IPR021279">
    <property type="entry name" value="DUF2721"/>
</dbReference>
<feature type="transmembrane region" description="Helical" evidence="1">
    <location>
        <begin position="6"/>
        <end position="31"/>
    </location>
</feature>
<feature type="transmembrane region" description="Helical" evidence="1">
    <location>
        <begin position="84"/>
        <end position="106"/>
    </location>
</feature>
<dbReference type="Proteomes" id="UP000030185">
    <property type="component" value="Unassembled WGS sequence"/>
</dbReference>
<evidence type="ECO:0000313" key="3">
    <source>
        <dbReference type="Proteomes" id="UP000030185"/>
    </source>
</evidence>
<comment type="caution">
    <text evidence="2">The sequence shown here is derived from an EMBL/GenBank/DDBJ whole genome shotgun (WGS) entry which is preliminary data.</text>
</comment>
<keyword evidence="1" id="KW-0472">Membrane</keyword>
<keyword evidence="1" id="KW-0812">Transmembrane</keyword>
<evidence type="ECO:0008006" key="4">
    <source>
        <dbReference type="Google" id="ProtNLM"/>
    </source>
</evidence>
<dbReference type="Pfam" id="PF11026">
    <property type="entry name" value="DUF2721"/>
    <property type="match status" value="1"/>
</dbReference>
<evidence type="ECO:0000313" key="2">
    <source>
        <dbReference type="EMBL" id="GAL82896.1"/>
    </source>
</evidence>
<dbReference type="AlphaFoldDB" id="A0A098L8B4"/>
<dbReference type="EMBL" id="BBLT01000001">
    <property type="protein sequence ID" value="GAL82896.1"/>
    <property type="molecule type" value="Genomic_DNA"/>
</dbReference>
<reference evidence="2 3" key="1">
    <citation type="submission" date="2014-09" db="EMBL/GenBank/DDBJ databases">
        <title>Sporocytophaga myxococcoides PG-01 genome sequencing.</title>
        <authorList>
            <person name="Liu L."/>
            <person name="Gao P.J."/>
            <person name="Chen G.J."/>
            <person name="Wang L.S."/>
        </authorList>
    </citation>
    <scope>NUCLEOTIDE SEQUENCE [LARGE SCALE GENOMIC DNA]</scope>
    <source>
        <strain evidence="2 3">PG-01</strain>
    </source>
</reference>
<sequence>MKDVSLALTILTAMITPAVLILATTSLIVATSQRLGRNIDRARNLSERLIRNLFTKKALSEKEHVYNQLNKVTRRTRLLQRAMTILYVALSDFVATSICIGVVEIVNIRFTWLPLVLGIIGSGLVFYATLLLISESGIALIAVREEMNYVLDVGTEKFNSRHEEDDI</sequence>
<protein>
    <recommendedName>
        <fullName evidence="4">DUF2721 domain-containing protein</fullName>
    </recommendedName>
</protein>
<dbReference type="OrthoDB" id="794540at2"/>
<dbReference type="STRING" id="153721.MYP_122"/>
<feature type="transmembrane region" description="Helical" evidence="1">
    <location>
        <begin position="112"/>
        <end position="133"/>
    </location>
</feature>
<organism evidence="2 3">
    <name type="scientific">Sporocytophaga myxococcoides</name>
    <dbReference type="NCBI Taxonomy" id="153721"/>
    <lineage>
        <taxon>Bacteria</taxon>
        <taxon>Pseudomonadati</taxon>
        <taxon>Bacteroidota</taxon>
        <taxon>Cytophagia</taxon>
        <taxon>Cytophagales</taxon>
        <taxon>Cytophagaceae</taxon>
        <taxon>Sporocytophaga</taxon>
    </lineage>
</organism>
<evidence type="ECO:0000256" key="1">
    <source>
        <dbReference type="SAM" id="Phobius"/>
    </source>
</evidence>